<gene>
    <name evidence="1" type="ORF">glysoja_040143</name>
</gene>
<dbReference type="EMBL" id="KN667573">
    <property type="protein sequence ID" value="KHN06638.1"/>
    <property type="molecule type" value="Genomic_DNA"/>
</dbReference>
<organism evidence="1">
    <name type="scientific">Glycine soja</name>
    <name type="common">Wild soybean</name>
    <dbReference type="NCBI Taxonomy" id="3848"/>
    <lineage>
        <taxon>Eukaryota</taxon>
        <taxon>Viridiplantae</taxon>
        <taxon>Streptophyta</taxon>
        <taxon>Embryophyta</taxon>
        <taxon>Tracheophyta</taxon>
        <taxon>Spermatophyta</taxon>
        <taxon>Magnoliopsida</taxon>
        <taxon>eudicotyledons</taxon>
        <taxon>Gunneridae</taxon>
        <taxon>Pentapetalae</taxon>
        <taxon>rosids</taxon>
        <taxon>fabids</taxon>
        <taxon>Fabales</taxon>
        <taxon>Fabaceae</taxon>
        <taxon>Papilionoideae</taxon>
        <taxon>50 kb inversion clade</taxon>
        <taxon>NPAAA clade</taxon>
        <taxon>indigoferoid/millettioid clade</taxon>
        <taxon>Phaseoleae</taxon>
        <taxon>Glycine</taxon>
        <taxon>Glycine subgen. Soja</taxon>
    </lineage>
</organism>
<feature type="non-terminal residue" evidence="1">
    <location>
        <position position="95"/>
    </location>
</feature>
<dbReference type="Proteomes" id="UP000053555">
    <property type="component" value="Unassembled WGS sequence"/>
</dbReference>
<protein>
    <submittedName>
        <fullName evidence="1">Uncharacterized protein</fullName>
    </submittedName>
</protein>
<sequence length="95" mass="10532">HAEMDGEQARRVTLEDFSNTATPQFFTSIARPEVQAANISYPHSLIQLIQGNLFHGLPSEDPYAHLASYIEICNTVKIAGVPEDAVRLNLFSFSL</sequence>
<accession>A0A0B2PG90</accession>
<dbReference type="AlphaFoldDB" id="A0A0B2PG90"/>
<proteinExistence type="predicted"/>
<feature type="non-terminal residue" evidence="1">
    <location>
        <position position="1"/>
    </location>
</feature>
<reference evidence="1" key="1">
    <citation type="submission" date="2014-07" db="EMBL/GenBank/DDBJ databases">
        <title>Identification of a novel salt tolerance gene in wild soybean by whole-genome sequencing.</title>
        <authorList>
            <person name="Lam H.-M."/>
            <person name="Qi X."/>
            <person name="Li M.-W."/>
            <person name="Liu X."/>
            <person name="Xie M."/>
            <person name="Ni M."/>
            <person name="Xu X."/>
        </authorList>
    </citation>
    <scope>NUCLEOTIDE SEQUENCE [LARGE SCALE GENOMIC DNA]</scope>
    <source>
        <tissue evidence="1">Root</tissue>
    </source>
</reference>
<name>A0A0B2PG90_GLYSO</name>
<evidence type="ECO:0000313" key="1">
    <source>
        <dbReference type="EMBL" id="KHN06638.1"/>
    </source>
</evidence>